<organism evidence="1 2">
    <name type="scientific">Collybiopsis confluens</name>
    <dbReference type="NCBI Taxonomy" id="2823264"/>
    <lineage>
        <taxon>Eukaryota</taxon>
        <taxon>Fungi</taxon>
        <taxon>Dikarya</taxon>
        <taxon>Basidiomycota</taxon>
        <taxon>Agaricomycotina</taxon>
        <taxon>Agaricomycetes</taxon>
        <taxon>Agaricomycetidae</taxon>
        <taxon>Agaricales</taxon>
        <taxon>Marasmiineae</taxon>
        <taxon>Omphalotaceae</taxon>
        <taxon>Collybiopsis</taxon>
    </lineage>
</organism>
<sequence length="344" mass="38311">MGFSEMMQQIRSESLQSLLVAVRSQESTPLNIQSFVESGASPTHRETLINNLRLRQGDVLEIQGPPASGKTHLLYFLMVMCIIPNTYSSISLGGWDKAAVFFDADASFDLARFTCLLVSHLRAALEAVQDFEISIQLIVQQSLRNLHIFRPNSSVQLAAALAQLPSYHKSALPDTEIGMVAVDPISAFYWSDRFTWEQLRKPGRKNQESNNPFRHVAMALEHLHSTHKPMIVWTNWVLGPPKVDENHPGSMFYRQHLSPSPAVFPAAENESGASQTTRLNLTIHIMLSVPAASQIYSNSSFADICEQQPSIQSDRVFAAVVRFADTTQLTQFTIRVGTDSLVAE</sequence>
<dbReference type="InterPro" id="IPR030547">
    <property type="entry name" value="XRCC2"/>
</dbReference>
<dbReference type="PANTHER" id="PTHR46644">
    <property type="entry name" value="DNA REPAIR PROTEIN XRCC2"/>
    <property type="match status" value="1"/>
</dbReference>
<comment type="caution">
    <text evidence="1">The sequence shown here is derived from an EMBL/GenBank/DDBJ whole genome shotgun (WGS) entry which is preliminary data.</text>
</comment>
<dbReference type="GO" id="GO:0000400">
    <property type="term" value="F:four-way junction DNA binding"/>
    <property type="evidence" value="ECO:0007669"/>
    <property type="project" value="TreeGrafter"/>
</dbReference>
<dbReference type="PANTHER" id="PTHR46644:SF2">
    <property type="entry name" value="DNA REPAIR PROTEIN XRCC2"/>
    <property type="match status" value="1"/>
</dbReference>
<dbReference type="GO" id="GO:0005657">
    <property type="term" value="C:replication fork"/>
    <property type="evidence" value="ECO:0007669"/>
    <property type="project" value="InterPro"/>
</dbReference>
<keyword evidence="2" id="KW-1185">Reference proteome</keyword>
<protein>
    <recommendedName>
        <fullName evidence="3">DNA recombination and repair protein Rad51-like C-terminal domain-containing protein</fullName>
    </recommendedName>
</protein>
<dbReference type="GO" id="GO:0000724">
    <property type="term" value="P:double-strand break repair via homologous recombination"/>
    <property type="evidence" value="ECO:0007669"/>
    <property type="project" value="InterPro"/>
</dbReference>
<name>A0A8H5HVH7_9AGAR</name>
<dbReference type="Proteomes" id="UP000518752">
    <property type="component" value="Unassembled WGS sequence"/>
</dbReference>
<gene>
    <name evidence="1" type="ORF">D9757_002812</name>
</gene>
<proteinExistence type="predicted"/>
<evidence type="ECO:0000313" key="2">
    <source>
        <dbReference type="Proteomes" id="UP000518752"/>
    </source>
</evidence>
<dbReference type="AlphaFoldDB" id="A0A8H5HVH7"/>
<reference evidence="1 2" key="1">
    <citation type="journal article" date="2020" name="ISME J.">
        <title>Uncovering the hidden diversity of litter-decomposition mechanisms in mushroom-forming fungi.</title>
        <authorList>
            <person name="Floudas D."/>
            <person name="Bentzer J."/>
            <person name="Ahren D."/>
            <person name="Johansson T."/>
            <person name="Persson P."/>
            <person name="Tunlid A."/>
        </authorList>
    </citation>
    <scope>NUCLEOTIDE SEQUENCE [LARGE SCALE GENOMIC DNA]</scope>
    <source>
        <strain evidence="1 2">CBS 406.79</strain>
    </source>
</reference>
<accession>A0A8H5HVH7</accession>
<dbReference type="GO" id="GO:0042148">
    <property type="term" value="P:DNA strand invasion"/>
    <property type="evidence" value="ECO:0007669"/>
    <property type="project" value="TreeGrafter"/>
</dbReference>
<evidence type="ECO:0000313" key="1">
    <source>
        <dbReference type="EMBL" id="KAF5390312.1"/>
    </source>
</evidence>
<dbReference type="SUPFAM" id="SSF52540">
    <property type="entry name" value="P-loop containing nucleoside triphosphate hydrolases"/>
    <property type="match status" value="1"/>
</dbReference>
<dbReference type="InterPro" id="IPR027417">
    <property type="entry name" value="P-loop_NTPase"/>
</dbReference>
<dbReference type="GO" id="GO:0033063">
    <property type="term" value="C:Rad51B-Rad51C-Rad51D-XRCC2 complex"/>
    <property type="evidence" value="ECO:0007669"/>
    <property type="project" value="InterPro"/>
</dbReference>
<evidence type="ECO:0008006" key="3">
    <source>
        <dbReference type="Google" id="ProtNLM"/>
    </source>
</evidence>
<dbReference type="CDD" id="cd19490">
    <property type="entry name" value="XRCC2"/>
    <property type="match status" value="1"/>
</dbReference>
<dbReference type="GO" id="GO:0005815">
    <property type="term" value="C:microtubule organizing center"/>
    <property type="evidence" value="ECO:0007669"/>
    <property type="project" value="TreeGrafter"/>
</dbReference>
<dbReference type="Gene3D" id="3.40.50.300">
    <property type="entry name" value="P-loop containing nucleotide triphosphate hydrolases"/>
    <property type="match status" value="1"/>
</dbReference>
<dbReference type="EMBL" id="JAACJN010000016">
    <property type="protein sequence ID" value="KAF5390312.1"/>
    <property type="molecule type" value="Genomic_DNA"/>
</dbReference>
<dbReference type="OrthoDB" id="420422at2759"/>